<reference evidence="6" key="1">
    <citation type="submission" date="2018-05" db="EMBL/GenBank/DDBJ databases">
        <authorList>
            <person name="Lanie J.A."/>
            <person name="Ng W.-L."/>
            <person name="Kazmierczak K.M."/>
            <person name="Andrzejewski T.M."/>
            <person name="Davidsen T.M."/>
            <person name="Wayne K.J."/>
            <person name="Tettelin H."/>
            <person name="Glass J.I."/>
            <person name="Rusch D."/>
            <person name="Podicherti R."/>
            <person name="Tsui H.-C.T."/>
            <person name="Winkler M.E."/>
        </authorList>
    </citation>
    <scope>NUCLEOTIDE SEQUENCE</scope>
</reference>
<dbReference type="GO" id="GO:0005829">
    <property type="term" value="C:cytosol"/>
    <property type="evidence" value="ECO:0007669"/>
    <property type="project" value="TreeGrafter"/>
</dbReference>
<dbReference type="PANTHER" id="PTHR43330">
    <property type="entry name" value="METHIONINE AMINOPEPTIDASE"/>
    <property type="match status" value="1"/>
</dbReference>
<evidence type="ECO:0000256" key="4">
    <source>
        <dbReference type="ARBA" id="ARBA00022801"/>
    </source>
</evidence>
<accession>A0A383CQE7</accession>
<evidence type="ECO:0000256" key="1">
    <source>
        <dbReference type="ARBA" id="ARBA00022438"/>
    </source>
</evidence>
<evidence type="ECO:0000256" key="3">
    <source>
        <dbReference type="ARBA" id="ARBA00022723"/>
    </source>
</evidence>
<feature type="domain" description="Peptidase M24" evidence="5">
    <location>
        <begin position="12"/>
        <end position="205"/>
    </location>
</feature>
<evidence type="ECO:0000259" key="5">
    <source>
        <dbReference type="Pfam" id="PF00557"/>
    </source>
</evidence>
<keyword evidence="1" id="KW-0031">Aminopeptidase</keyword>
<dbReference type="InterPro" id="IPR000994">
    <property type="entry name" value="Pept_M24"/>
</dbReference>
<dbReference type="AlphaFoldDB" id="A0A383CQE7"/>
<dbReference type="PANTHER" id="PTHR43330:SF27">
    <property type="entry name" value="METHIONINE AMINOPEPTIDASE"/>
    <property type="match status" value="1"/>
</dbReference>
<keyword evidence="4" id="KW-0378">Hydrolase</keyword>
<evidence type="ECO:0000313" key="6">
    <source>
        <dbReference type="EMBL" id="SVE34596.1"/>
    </source>
</evidence>
<dbReference type="NCBIfam" id="TIGR00500">
    <property type="entry name" value="met_pdase_I"/>
    <property type="match status" value="1"/>
</dbReference>
<dbReference type="SUPFAM" id="SSF55920">
    <property type="entry name" value="Creatinase/aminopeptidase"/>
    <property type="match status" value="1"/>
</dbReference>
<dbReference type="GO" id="GO:0006508">
    <property type="term" value="P:proteolysis"/>
    <property type="evidence" value="ECO:0007669"/>
    <property type="project" value="UniProtKB-KW"/>
</dbReference>
<dbReference type="InterPro" id="IPR002467">
    <property type="entry name" value="Pept_M24A_MAP1"/>
</dbReference>
<organism evidence="6">
    <name type="scientific">marine metagenome</name>
    <dbReference type="NCBI Taxonomy" id="408172"/>
    <lineage>
        <taxon>unclassified sequences</taxon>
        <taxon>metagenomes</taxon>
        <taxon>ecological metagenomes</taxon>
    </lineage>
</organism>
<dbReference type="GO" id="GO:0070006">
    <property type="term" value="F:metalloaminopeptidase activity"/>
    <property type="evidence" value="ECO:0007669"/>
    <property type="project" value="InterPro"/>
</dbReference>
<proteinExistence type="inferred from homology"/>
<evidence type="ECO:0000256" key="2">
    <source>
        <dbReference type="ARBA" id="ARBA00022670"/>
    </source>
</evidence>
<dbReference type="InterPro" id="IPR036005">
    <property type="entry name" value="Creatinase/aminopeptidase-like"/>
</dbReference>
<keyword evidence="2" id="KW-0645">Protease</keyword>
<sequence>MIHIRSTNEIDKLAKACQIVKETLEIVEEWIQPGITTLELDNKAEKFIRSRGAEPGFKGLYGYPATLCVSIDDEVVHGIPTFRELKDGEILSVDVGSLMDGYYGDHAKSFSVGNVDKKRQELMDVTKQCLLDGIKQAVPGNRIGDISHAVQTKAESHGYGVVKDLVGHGIGTKLHEEPQIPNYGSPGKGPRIEEGMCFAIEPMINMGMPDIYTKKDGWTVCTKDGLPSA</sequence>
<dbReference type="HAMAP" id="MF_01974">
    <property type="entry name" value="MetAP_1"/>
    <property type="match status" value="1"/>
</dbReference>
<protein>
    <recommendedName>
        <fullName evidence="5">Peptidase M24 domain-containing protein</fullName>
    </recommendedName>
</protein>
<name>A0A383CQE7_9ZZZZ</name>
<dbReference type="EMBL" id="UINC01210919">
    <property type="protein sequence ID" value="SVE34596.1"/>
    <property type="molecule type" value="Genomic_DNA"/>
</dbReference>
<dbReference type="Gene3D" id="3.90.230.10">
    <property type="entry name" value="Creatinase/methionine aminopeptidase superfamily"/>
    <property type="match status" value="1"/>
</dbReference>
<dbReference type="GO" id="GO:0046872">
    <property type="term" value="F:metal ion binding"/>
    <property type="evidence" value="ECO:0007669"/>
    <property type="project" value="UniProtKB-KW"/>
</dbReference>
<dbReference type="Pfam" id="PF00557">
    <property type="entry name" value="Peptidase_M24"/>
    <property type="match status" value="1"/>
</dbReference>
<dbReference type="CDD" id="cd01086">
    <property type="entry name" value="MetAP1"/>
    <property type="match status" value="1"/>
</dbReference>
<dbReference type="PRINTS" id="PR00599">
    <property type="entry name" value="MAPEPTIDASE"/>
</dbReference>
<feature type="non-terminal residue" evidence="6">
    <location>
        <position position="229"/>
    </location>
</feature>
<gene>
    <name evidence="6" type="ORF">METZ01_LOCUS487450</name>
</gene>
<dbReference type="InterPro" id="IPR001714">
    <property type="entry name" value="Pept_M24_MAP"/>
</dbReference>
<keyword evidence="3" id="KW-0479">Metal-binding</keyword>